<gene>
    <name evidence="1" type="ORF">HPB47_017420</name>
</gene>
<comment type="caution">
    <text evidence="1">The sequence shown here is derived from an EMBL/GenBank/DDBJ whole genome shotgun (WGS) entry which is preliminary data.</text>
</comment>
<sequence>TSPLVNVAGSSSSADRIDERKESADVRKSSLVEKSVTSRKPNLSDVNLASKDDDHDPEHVIVGTKVLLKLSAFTTCGKCGMATINLRAMKVRERVRKGANTLADFCATLNFSHRGLHHKTFSGHIDIMVYAYQAAVKATETESVPVAKVLYQNFLNPDTASPVDSGKRPVARTLTRTRPTRRLFVAPLVATSYKPTIPQPKPASAKSETKSGRPVTSASAVRLPHFPSPRRRWRRRSCVGDVGSLYVVRNRCFEVRFCCDSGSQLDGASHSSPRCGQPGSVRLSSSDPRTVDDFEVRPVGLGSEGVSLSVKR</sequence>
<name>A0AC60QNE0_IXOPE</name>
<protein>
    <submittedName>
        <fullName evidence="1">Uncharacterized protein</fullName>
    </submittedName>
</protein>
<dbReference type="Proteomes" id="UP000805193">
    <property type="component" value="Unassembled WGS sequence"/>
</dbReference>
<proteinExistence type="predicted"/>
<feature type="non-terminal residue" evidence="1">
    <location>
        <position position="1"/>
    </location>
</feature>
<reference evidence="1 2" key="1">
    <citation type="journal article" date="2020" name="Cell">
        <title>Large-Scale Comparative Analyses of Tick Genomes Elucidate Their Genetic Diversity and Vector Capacities.</title>
        <authorList>
            <consortium name="Tick Genome and Microbiome Consortium (TIGMIC)"/>
            <person name="Jia N."/>
            <person name="Wang J."/>
            <person name="Shi W."/>
            <person name="Du L."/>
            <person name="Sun Y."/>
            <person name="Zhan W."/>
            <person name="Jiang J.F."/>
            <person name="Wang Q."/>
            <person name="Zhang B."/>
            <person name="Ji P."/>
            <person name="Bell-Sakyi L."/>
            <person name="Cui X.M."/>
            <person name="Yuan T.T."/>
            <person name="Jiang B.G."/>
            <person name="Yang W.F."/>
            <person name="Lam T.T."/>
            <person name="Chang Q.C."/>
            <person name="Ding S.J."/>
            <person name="Wang X.J."/>
            <person name="Zhu J.G."/>
            <person name="Ruan X.D."/>
            <person name="Zhao L."/>
            <person name="Wei J.T."/>
            <person name="Ye R.Z."/>
            <person name="Que T.C."/>
            <person name="Du C.H."/>
            <person name="Zhou Y.H."/>
            <person name="Cheng J.X."/>
            <person name="Dai P.F."/>
            <person name="Guo W.B."/>
            <person name="Han X.H."/>
            <person name="Huang E.J."/>
            <person name="Li L.F."/>
            <person name="Wei W."/>
            <person name="Gao Y.C."/>
            <person name="Liu J.Z."/>
            <person name="Shao H.Z."/>
            <person name="Wang X."/>
            <person name="Wang C.C."/>
            <person name="Yang T.C."/>
            <person name="Huo Q.B."/>
            <person name="Li W."/>
            <person name="Chen H.Y."/>
            <person name="Chen S.E."/>
            <person name="Zhou L.G."/>
            <person name="Ni X.B."/>
            <person name="Tian J.H."/>
            <person name="Sheng Y."/>
            <person name="Liu T."/>
            <person name="Pan Y.S."/>
            <person name="Xia L.Y."/>
            <person name="Li J."/>
            <person name="Zhao F."/>
            <person name="Cao W.C."/>
        </authorList>
    </citation>
    <scope>NUCLEOTIDE SEQUENCE [LARGE SCALE GENOMIC DNA]</scope>
    <source>
        <strain evidence="1">Iper-2018</strain>
    </source>
</reference>
<evidence type="ECO:0000313" key="2">
    <source>
        <dbReference type="Proteomes" id="UP000805193"/>
    </source>
</evidence>
<dbReference type="EMBL" id="JABSTQ010006330">
    <property type="protein sequence ID" value="KAG0437490.1"/>
    <property type="molecule type" value="Genomic_DNA"/>
</dbReference>
<keyword evidence="2" id="KW-1185">Reference proteome</keyword>
<accession>A0AC60QNE0</accession>
<organism evidence="1 2">
    <name type="scientific">Ixodes persulcatus</name>
    <name type="common">Taiga tick</name>
    <dbReference type="NCBI Taxonomy" id="34615"/>
    <lineage>
        <taxon>Eukaryota</taxon>
        <taxon>Metazoa</taxon>
        <taxon>Ecdysozoa</taxon>
        <taxon>Arthropoda</taxon>
        <taxon>Chelicerata</taxon>
        <taxon>Arachnida</taxon>
        <taxon>Acari</taxon>
        <taxon>Parasitiformes</taxon>
        <taxon>Ixodida</taxon>
        <taxon>Ixodoidea</taxon>
        <taxon>Ixodidae</taxon>
        <taxon>Ixodinae</taxon>
        <taxon>Ixodes</taxon>
    </lineage>
</organism>
<evidence type="ECO:0000313" key="1">
    <source>
        <dbReference type="EMBL" id="KAG0437490.1"/>
    </source>
</evidence>